<evidence type="ECO:0000313" key="6">
    <source>
        <dbReference type="Proteomes" id="UP000401081"/>
    </source>
</evidence>
<proteinExistence type="predicted"/>
<evidence type="ECO:0000256" key="1">
    <source>
        <dbReference type="ARBA" id="ARBA00022630"/>
    </source>
</evidence>
<accession>A0A485CFH3</accession>
<keyword evidence="1" id="KW-0285">Flavoprotein</keyword>
<dbReference type="EC" id="1.3.99.4" evidence="5"/>
<keyword evidence="2 5" id="KW-0560">Oxidoreductase</keyword>
<reference evidence="5 6" key="1">
    <citation type="submission" date="2019-03" db="EMBL/GenBank/DDBJ databases">
        <authorList>
            <consortium name="Pathogen Informatics"/>
        </authorList>
    </citation>
    <scope>NUCLEOTIDE SEQUENCE [LARGE SCALE GENOMIC DNA]</scope>
    <source>
        <strain evidence="5 6">NCTC12993</strain>
    </source>
</reference>
<dbReference type="EMBL" id="CAADJD010000025">
    <property type="protein sequence ID" value="VFS83399.1"/>
    <property type="molecule type" value="Genomic_DNA"/>
</dbReference>
<dbReference type="Pfam" id="PF00890">
    <property type="entry name" value="FAD_binding_2"/>
    <property type="match status" value="1"/>
</dbReference>
<keyword evidence="3" id="KW-0812">Transmembrane</keyword>
<dbReference type="Gene3D" id="3.50.50.60">
    <property type="entry name" value="FAD/NAD(P)-binding domain"/>
    <property type="match status" value="1"/>
</dbReference>
<dbReference type="InterPro" id="IPR036188">
    <property type="entry name" value="FAD/NAD-bd_sf"/>
</dbReference>
<evidence type="ECO:0000256" key="2">
    <source>
        <dbReference type="ARBA" id="ARBA00023002"/>
    </source>
</evidence>
<dbReference type="GO" id="GO:0047571">
    <property type="term" value="F:3-oxosteroid 1-dehydrogenase activity"/>
    <property type="evidence" value="ECO:0007669"/>
    <property type="project" value="UniProtKB-EC"/>
</dbReference>
<evidence type="ECO:0000259" key="4">
    <source>
        <dbReference type="Pfam" id="PF00890"/>
    </source>
</evidence>
<feature type="transmembrane region" description="Helical" evidence="3">
    <location>
        <begin position="20"/>
        <end position="43"/>
    </location>
</feature>
<dbReference type="Proteomes" id="UP000401081">
    <property type="component" value="Unassembled WGS sequence"/>
</dbReference>
<evidence type="ECO:0000256" key="3">
    <source>
        <dbReference type="SAM" id="Phobius"/>
    </source>
</evidence>
<name>A0A485CFH3_KLUCR</name>
<keyword evidence="3" id="KW-0472">Membrane</keyword>
<protein>
    <submittedName>
        <fullName evidence="5">3-oxosteroid 1-dehydrogenase</fullName>
        <ecNumber evidence="5">1.3.99.4</ecNumber>
    </submittedName>
</protein>
<sequence length="74" mass="8186">MLDHQGLPIPGLYAAGNEMASIMGGSYPGAGITIGPAATFWLYRRPQYGRAWRNRRSAAARRIMNQENVMSTLF</sequence>
<evidence type="ECO:0000313" key="5">
    <source>
        <dbReference type="EMBL" id="VFS83399.1"/>
    </source>
</evidence>
<dbReference type="InterPro" id="IPR003953">
    <property type="entry name" value="FAD-dep_OxRdtase_2_FAD-bd"/>
</dbReference>
<feature type="domain" description="FAD-dependent oxidoreductase 2 FAD-binding" evidence="4">
    <location>
        <begin position="2"/>
        <end position="34"/>
    </location>
</feature>
<gene>
    <name evidence="5" type="ORF">NCTC12993_06359</name>
</gene>
<keyword evidence="3" id="KW-1133">Transmembrane helix</keyword>
<dbReference type="AlphaFoldDB" id="A0A485CFH3"/>
<keyword evidence="6" id="KW-1185">Reference proteome</keyword>
<organism evidence="5 6">
    <name type="scientific">Kluyvera cryocrescens</name>
    <name type="common">Kluyvera citrophila</name>
    <dbReference type="NCBI Taxonomy" id="580"/>
    <lineage>
        <taxon>Bacteria</taxon>
        <taxon>Pseudomonadati</taxon>
        <taxon>Pseudomonadota</taxon>
        <taxon>Gammaproteobacteria</taxon>
        <taxon>Enterobacterales</taxon>
        <taxon>Enterobacteriaceae</taxon>
        <taxon>Kluyvera</taxon>
    </lineage>
</organism>